<dbReference type="EMBL" id="KK100522">
    <property type="protein sequence ID" value="KIZ05331.1"/>
    <property type="molecule type" value="Genomic_DNA"/>
</dbReference>
<gene>
    <name evidence="2" type="ORF">MNEG_2633</name>
</gene>
<keyword evidence="3" id="KW-1185">Reference proteome</keyword>
<protein>
    <submittedName>
        <fullName evidence="2">Thaumatin-like protein 2</fullName>
    </submittedName>
</protein>
<evidence type="ECO:0000313" key="3">
    <source>
        <dbReference type="Proteomes" id="UP000054498"/>
    </source>
</evidence>
<dbReference type="PROSITE" id="PS51367">
    <property type="entry name" value="THAUMATIN_2"/>
    <property type="match status" value="1"/>
</dbReference>
<dbReference type="STRING" id="145388.A0A0D2NKL4"/>
<feature type="compositionally biased region" description="Basic and acidic residues" evidence="1">
    <location>
        <begin position="591"/>
        <end position="613"/>
    </location>
</feature>
<dbReference type="SUPFAM" id="SSF49870">
    <property type="entry name" value="Osmotin, thaumatin-like protein"/>
    <property type="match status" value="1"/>
</dbReference>
<dbReference type="InterPro" id="IPR001938">
    <property type="entry name" value="Thaumatin"/>
</dbReference>
<evidence type="ECO:0000256" key="1">
    <source>
        <dbReference type="SAM" id="MobiDB-lite"/>
    </source>
</evidence>
<sequence>MAPLAPTLHVACAATAQPCYPGNATSGTTNYDIRFSTSILNINDTNIRPKPKVPFNRYCFAVTGQAPCGAAEACCQAVSDAFRLTTASIKIDPKCIVGGLTSNITFTLRNGSSAKSLVGWSVRKASKAAAASLRVSLDRKAARGLTSLEVCVNLPVAPGLCSTLEALCGGAACSANLTTTTTRLKGQPKSKKLPCCISSSINPAAEACPPCGATSYSSTPGNPQCTQCPRGQAANTERTGCVPLPTTSLRQITFTNNCPKTVWMMSAPNAGVSPLPGSPAQIATGQSFAFNIPSAGWAGRFWPKGGCDGSGTNCAFGDSSPPCPPTGCQPPADTKVEFFFSDAATTGVSWYDVSLVDGYSLPMRIVPSGAQSGSCTATTCSLGLDRCPQDEAAGLGDLRVFVGGQAVACLSPCKRWNYPAPYGLGKPETQAPGIDMCCPTPPISSQQCRAGPVVTTKYVNLVRQSCPTAYSFAYDDLAGLHNCPTSTSFAVTSVAGPAAMRAARIALLLLALVAAAQAQADRRLLNGQEPPPKDQEPPKGEEPPKGYWQPHEPEGGHPGYPGKPWLHEPHLPVHPVPGHIPPEWLRGGPVKADDKQGGHCKLIADKPELGRRG</sequence>
<dbReference type="AlphaFoldDB" id="A0A0D2NKL4"/>
<dbReference type="Pfam" id="PF00314">
    <property type="entry name" value="Thaumatin"/>
    <property type="match status" value="1"/>
</dbReference>
<dbReference type="PANTHER" id="PTHR31013">
    <property type="entry name" value="THAUMATIN FAMILY PROTEIN-RELATED"/>
    <property type="match status" value="1"/>
</dbReference>
<reference evidence="2 3" key="1">
    <citation type="journal article" date="2013" name="BMC Genomics">
        <title>Reconstruction of the lipid metabolism for the microalga Monoraphidium neglectum from its genome sequence reveals characteristics suitable for biofuel production.</title>
        <authorList>
            <person name="Bogen C."/>
            <person name="Al-Dilaimi A."/>
            <person name="Albersmeier A."/>
            <person name="Wichmann J."/>
            <person name="Grundmann M."/>
            <person name="Rupp O."/>
            <person name="Lauersen K.J."/>
            <person name="Blifernez-Klassen O."/>
            <person name="Kalinowski J."/>
            <person name="Goesmann A."/>
            <person name="Mussgnug J.H."/>
            <person name="Kruse O."/>
        </authorList>
    </citation>
    <scope>NUCLEOTIDE SEQUENCE [LARGE SCALE GENOMIC DNA]</scope>
    <source>
        <strain evidence="2 3">SAG 48.87</strain>
    </source>
</reference>
<dbReference type="GeneID" id="25735511"/>
<dbReference type="PANTHER" id="PTHR31013:SF2">
    <property type="entry name" value="THAUMATIN-LIKE PROTEIN"/>
    <property type="match status" value="1"/>
</dbReference>
<accession>A0A0D2NKL4</accession>
<dbReference type="InterPro" id="IPR037176">
    <property type="entry name" value="Osmotin/thaumatin-like_sf"/>
</dbReference>
<dbReference type="SMART" id="SM00205">
    <property type="entry name" value="THN"/>
    <property type="match status" value="1"/>
</dbReference>
<organism evidence="2 3">
    <name type="scientific">Monoraphidium neglectum</name>
    <dbReference type="NCBI Taxonomy" id="145388"/>
    <lineage>
        <taxon>Eukaryota</taxon>
        <taxon>Viridiplantae</taxon>
        <taxon>Chlorophyta</taxon>
        <taxon>core chlorophytes</taxon>
        <taxon>Chlorophyceae</taxon>
        <taxon>CS clade</taxon>
        <taxon>Sphaeropleales</taxon>
        <taxon>Selenastraceae</taxon>
        <taxon>Monoraphidium</taxon>
    </lineage>
</organism>
<dbReference type="PRINTS" id="PR00347">
    <property type="entry name" value="THAUMATIN"/>
</dbReference>
<dbReference type="Gene3D" id="2.60.110.10">
    <property type="entry name" value="Thaumatin"/>
    <property type="match status" value="1"/>
</dbReference>
<evidence type="ECO:0000313" key="2">
    <source>
        <dbReference type="EMBL" id="KIZ05331.1"/>
    </source>
</evidence>
<dbReference type="OrthoDB" id="2020591at2759"/>
<proteinExistence type="predicted"/>
<name>A0A0D2NKL4_9CHLO</name>
<dbReference type="RefSeq" id="XP_013904350.1">
    <property type="nucleotide sequence ID" value="XM_014048896.1"/>
</dbReference>
<dbReference type="KEGG" id="mng:MNEG_2633"/>
<dbReference type="Proteomes" id="UP000054498">
    <property type="component" value="Unassembled WGS sequence"/>
</dbReference>
<feature type="compositionally biased region" description="Basic and acidic residues" evidence="1">
    <location>
        <begin position="531"/>
        <end position="544"/>
    </location>
</feature>
<feature type="region of interest" description="Disordered" evidence="1">
    <location>
        <begin position="524"/>
        <end position="613"/>
    </location>
</feature>